<evidence type="ECO:0000256" key="12">
    <source>
        <dbReference type="RuleBase" id="RU362049"/>
    </source>
</evidence>
<evidence type="ECO:0000313" key="15">
    <source>
        <dbReference type="EMBL" id="MFC5712887.1"/>
    </source>
</evidence>
<dbReference type="InterPro" id="IPR015939">
    <property type="entry name" value="Fum_Rdtase/Succ_DH_flav-like_C"/>
</dbReference>
<dbReference type="InterPro" id="IPR036188">
    <property type="entry name" value="FAD/NAD-bd_sf"/>
</dbReference>
<dbReference type="PANTHER" id="PTHR42716">
    <property type="entry name" value="L-ASPARTATE OXIDASE"/>
    <property type="match status" value="1"/>
</dbReference>
<comment type="caution">
    <text evidence="15">The sequence shown here is derived from an EMBL/GenBank/DDBJ whole genome shotgun (WGS) entry which is preliminary data.</text>
</comment>
<keyword evidence="16" id="KW-1185">Reference proteome</keyword>
<evidence type="ECO:0000259" key="13">
    <source>
        <dbReference type="Pfam" id="PF00890"/>
    </source>
</evidence>
<feature type="domain" description="Fumarate reductase/succinate dehydrogenase flavoprotein-like C-terminal" evidence="14">
    <location>
        <begin position="416"/>
        <end position="507"/>
    </location>
</feature>
<evidence type="ECO:0000256" key="3">
    <source>
        <dbReference type="ARBA" id="ARBA00008562"/>
    </source>
</evidence>
<name>A0ABW0YNJ0_9BACI</name>
<comment type="function">
    <text evidence="12">Catalyzes the oxidation of L-aspartate to iminoaspartate.</text>
</comment>
<evidence type="ECO:0000256" key="9">
    <source>
        <dbReference type="ARBA" id="ARBA00023002"/>
    </source>
</evidence>
<keyword evidence="6 12" id="KW-0285">Flavoprotein</keyword>
<dbReference type="NCBIfam" id="TIGR00551">
    <property type="entry name" value="nadB"/>
    <property type="match status" value="1"/>
</dbReference>
<evidence type="ECO:0000256" key="8">
    <source>
        <dbReference type="ARBA" id="ARBA00022827"/>
    </source>
</evidence>
<dbReference type="Gene3D" id="1.20.58.100">
    <property type="entry name" value="Fumarate reductase/succinate dehydrogenase flavoprotein-like, C-terminal domain"/>
    <property type="match status" value="1"/>
</dbReference>
<dbReference type="InterPro" id="IPR005288">
    <property type="entry name" value="NadB"/>
</dbReference>
<sequence>MEHQADVVVVGSGLAGLVAAESLGSSCQVTIITKGRRQQSNSFLAQGGIAAAIGANDHWKLHYQDTLSAGGAHQRRRMVKKLVQNGPDITKWCQSKGIIFDIDSAGKVALGKEGAHQRRRILHAGGDATGAVMVSSFLKTVEDYVTWREDETAYELIVHEGECRGVRTVTPEGHYHTYFSKAVILAAGGAGQLYPVTSNGKQATGDGYSLAYMGGALLTDLEMVQFHPTVTRGDNGNTFLVSEAVRGEGARLITKEGIPIMESHPLKDLAPRDIVAREVTKWRNKGQKVFLDIQHIVDFSTRFPTIYKWCSDNQVSFSDGKIPIETGAHFNMGGVVVNSRGQTTLPGLFAAGETAYTGIHGANRLASNSLLEACGFARWCAEEVKKMVEMKNDFPGESAEERNNPSFTKRHLPSKEEIKQNMHDGAGVIRHELAMKRSLNWCKRHLQAIEDSFVPATSEEAEIRHMLVTSSLVLESALNREESLGAHYRNDSQNRERKKQWMCHNGMTKTLIKASKPPEGGF</sequence>
<dbReference type="SUPFAM" id="SSF56425">
    <property type="entry name" value="Succinate dehydrogenase/fumarate reductase flavoprotein, catalytic domain"/>
    <property type="match status" value="1"/>
</dbReference>
<dbReference type="EC" id="1.4.3.16" evidence="4 11"/>
<dbReference type="Pfam" id="PF02910">
    <property type="entry name" value="Succ_DH_flav_C"/>
    <property type="match status" value="1"/>
</dbReference>
<evidence type="ECO:0000256" key="2">
    <source>
        <dbReference type="ARBA" id="ARBA00004950"/>
    </source>
</evidence>
<keyword evidence="9 12" id="KW-0560">Oxidoreductase</keyword>
<proteinExistence type="inferred from homology"/>
<evidence type="ECO:0000256" key="4">
    <source>
        <dbReference type="ARBA" id="ARBA00012173"/>
    </source>
</evidence>
<evidence type="ECO:0000256" key="11">
    <source>
        <dbReference type="NCBIfam" id="TIGR00551"/>
    </source>
</evidence>
<evidence type="ECO:0000256" key="7">
    <source>
        <dbReference type="ARBA" id="ARBA00022642"/>
    </source>
</evidence>
<accession>A0ABW0YNJ0</accession>
<dbReference type="SUPFAM" id="SSF51905">
    <property type="entry name" value="FAD/NAD(P)-binding domain"/>
    <property type="match status" value="1"/>
</dbReference>
<gene>
    <name evidence="15" type="primary">nadB</name>
    <name evidence="15" type="ORF">ACFPU1_08845</name>
</gene>
<dbReference type="Pfam" id="PF00890">
    <property type="entry name" value="FAD_binding_2"/>
    <property type="match status" value="1"/>
</dbReference>
<keyword evidence="8 12" id="KW-0274">FAD</keyword>
<dbReference type="InterPro" id="IPR003953">
    <property type="entry name" value="FAD-dep_OxRdtase_2_FAD-bd"/>
</dbReference>
<comment type="catalytic activity">
    <reaction evidence="10">
        <text>L-aspartate + O2 = iminosuccinate + H2O2</text>
        <dbReference type="Rhea" id="RHEA:25876"/>
        <dbReference type="ChEBI" id="CHEBI:15379"/>
        <dbReference type="ChEBI" id="CHEBI:16240"/>
        <dbReference type="ChEBI" id="CHEBI:29991"/>
        <dbReference type="ChEBI" id="CHEBI:77875"/>
        <dbReference type="EC" id="1.4.3.16"/>
    </reaction>
    <physiologicalReaction direction="left-to-right" evidence="10">
        <dbReference type="Rhea" id="RHEA:25877"/>
    </physiologicalReaction>
</comment>
<reference evidence="16" key="1">
    <citation type="journal article" date="2019" name="Int. J. Syst. Evol. Microbiol.">
        <title>The Global Catalogue of Microorganisms (GCM) 10K type strain sequencing project: providing services to taxonomists for standard genome sequencing and annotation.</title>
        <authorList>
            <consortium name="The Broad Institute Genomics Platform"/>
            <consortium name="The Broad Institute Genome Sequencing Center for Infectious Disease"/>
            <person name="Wu L."/>
            <person name="Ma J."/>
        </authorList>
    </citation>
    <scope>NUCLEOTIDE SEQUENCE [LARGE SCALE GENOMIC DNA]</scope>
    <source>
        <strain evidence="16">CECT 7184</strain>
    </source>
</reference>
<evidence type="ECO:0000256" key="6">
    <source>
        <dbReference type="ARBA" id="ARBA00022630"/>
    </source>
</evidence>
<dbReference type="InterPro" id="IPR037099">
    <property type="entry name" value="Fum_R/Succ_DH_flav-like_C_sf"/>
</dbReference>
<evidence type="ECO:0000259" key="14">
    <source>
        <dbReference type="Pfam" id="PF02910"/>
    </source>
</evidence>
<dbReference type="Gene3D" id="3.50.50.60">
    <property type="entry name" value="FAD/NAD(P)-binding domain"/>
    <property type="match status" value="1"/>
</dbReference>
<dbReference type="SUPFAM" id="SSF46977">
    <property type="entry name" value="Succinate dehydrogenase/fumarate reductase flavoprotein C-terminal domain"/>
    <property type="match status" value="1"/>
</dbReference>
<dbReference type="RefSeq" id="WP_385940192.1">
    <property type="nucleotide sequence ID" value="NZ_JBHSOZ010000003.1"/>
</dbReference>
<evidence type="ECO:0000256" key="5">
    <source>
        <dbReference type="ARBA" id="ARBA00021901"/>
    </source>
</evidence>
<comment type="similarity">
    <text evidence="3 12">Belongs to the FAD-dependent oxidoreductase 2 family. NadB subfamily.</text>
</comment>
<dbReference type="EMBL" id="JBHSOZ010000003">
    <property type="protein sequence ID" value="MFC5712887.1"/>
    <property type="molecule type" value="Genomic_DNA"/>
</dbReference>
<dbReference type="GO" id="GO:0008734">
    <property type="term" value="F:L-aspartate oxidase activity"/>
    <property type="evidence" value="ECO:0007669"/>
    <property type="project" value="UniProtKB-EC"/>
</dbReference>
<comment type="pathway">
    <text evidence="2 12">Cofactor biosynthesis; NAD(+) biosynthesis; iminoaspartate from L-aspartate (oxidase route): step 1/1.</text>
</comment>
<dbReference type="InterPro" id="IPR027477">
    <property type="entry name" value="Succ_DH/fumarate_Rdtase_cat_sf"/>
</dbReference>
<comment type="subcellular location">
    <subcellularLocation>
        <location evidence="12">Cytoplasm</location>
    </subcellularLocation>
</comment>
<dbReference type="PANTHER" id="PTHR42716:SF2">
    <property type="entry name" value="L-ASPARTATE OXIDASE, CHLOROPLASTIC"/>
    <property type="match status" value="1"/>
</dbReference>
<dbReference type="Gene3D" id="3.90.700.10">
    <property type="entry name" value="Succinate dehydrogenase/fumarate reductase flavoprotein, catalytic domain"/>
    <property type="match status" value="1"/>
</dbReference>
<organism evidence="15 16">
    <name type="scientific">Thalassorhabdus alkalitolerans</name>
    <dbReference type="NCBI Taxonomy" id="2282697"/>
    <lineage>
        <taxon>Bacteria</taxon>
        <taxon>Bacillati</taxon>
        <taxon>Bacillota</taxon>
        <taxon>Bacilli</taxon>
        <taxon>Bacillales</taxon>
        <taxon>Bacillaceae</taxon>
        <taxon>Thalassorhabdus</taxon>
    </lineage>
</organism>
<keyword evidence="7 12" id="KW-0662">Pyridine nucleotide biosynthesis</keyword>
<dbReference type="Proteomes" id="UP001596142">
    <property type="component" value="Unassembled WGS sequence"/>
</dbReference>
<evidence type="ECO:0000256" key="10">
    <source>
        <dbReference type="ARBA" id="ARBA00048305"/>
    </source>
</evidence>
<comment type="cofactor">
    <cofactor evidence="1 12">
        <name>FAD</name>
        <dbReference type="ChEBI" id="CHEBI:57692"/>
    </cofactor>
</comment>
<dbReference type="PRINTS" id="PR00368">
    <property type="entry name" value="FADPNR"/>
</dbReference>
<protein>
    <recommendedName>
        <fullName evidence="5 11">L-aspartate oxidase</fullName>
        <ecNumber evidence="4 11">1.4.3.16</ecNumber>
    </recommendedName>
</protein>
<feature type="domain" description="FAD-dependent oxidoreductase 2 FAD-binding" evidence="13">
    <location>
        <begin position="6"/>
        <end position="370"/>
    </location>
</feature>
<evidence type="ECO:0000313" key="16">
    <source>
        <dbReference type="Proteomes" id="UP001596142"/>
    </source>
</evidence>
<evidence type="ECO:0000256" key="1">
    <source>
        <dbReference type="ARBA" id="ARBA00001974"/>
    </source>
</evidence>